<evidence type="ECO:0000259" key="11">
    <source>
        <dbReference type="PROSITE" id="PS50972"/>
    </source>
</evidence>
<comment type="catalytic activity">
    <reaction evidence="1">
        <text>(7,8-dihydropterin-6-yl)methyl diphosphate + 4-aminobenzoate = 7,8-dihydropteroate + diphosphate</text>
        <dbReference type="Rhea" id="RHEA:19949"/>
        <dbReference type="ChEBI" id="CHEBI:17836"/>
        <dbReference type="ChEBI" id="CHEBI:17839"/>
        <dbReference type="ChEBI" id="CHEBI:33019"/>
        <dbReference type="ChEBI" id="CHEBI:72950"/>
        <dbReference type="EC" id="2.5.1.15"/>
    </reaction>
</comment>
<dbReference type="PANTHER" id="PTHR20941">
    <property type="entry name" value="FOLATE SYNTHESIS PROTEINS"/>
    <property type="match status" value="1"/>
</dbReference>
<dbReference type="EMBL" id="JAYFSI010000005">
    <property type="protein sequence ID" value="MEA5362604.1"/>
    <property type="molecule type" value="Genomic_DNA"/>
</dbReference>
<comment type="similarity">
    <text evidence="4 10">Belongs to the DHPS family.</text>
</comment>
<dbReference type="InterPro" id="IPR006390">
    <property type="entry name" value="DHP_synth_dom"/>
</dbReference>
<reference evidence="12 13" key="1">
    <citation type="submission" date="2023-12" db="EMBL/GenBank/DDBJ databases">
        <title>Amycolatopsis sp. V23-08.</title>
        <authorList>
            <person name="Somphong A."/>
        </authorList>
    </citation>
    <scope>NUCLEOTIDE SEQUENCE [LARGE SCALE GENOMIC DNA]</scope>
    <source>
        <strain evidence="12 13">V23-08</strain>
    </source>
</reference>
<dbReference type="PROSITE" id="PS00793">
    <property type="entry name" value="DHPS_2"/>
    <property type="match status" value="1"/>
</dbReference>
<dbReference type="InterPro" id="IPR045031">
    <property type="entry name" value="DHP_synth-like"/>
</dbReference>
<dbReference type="SUPFAM" id="SSF51717">
    <property type="entry name" value="Dihydropteroate synthetase-like"/>
    <property type="match status" value="1"/>
</dbReference>
<organism evidence="12 13">
    <name type="scientific">Amycolatopsis heterodermiae</name>
    <dbReference type="NCBI Taxonomy" id="3110235"/>
    <lineage>
        <taxon>Bacteria</taxon>
        <taxon>Bacillati</taxon>
        <taxon>Actinomycetota</taxon>
        <taxon>Actinomycetes</taxon>
        <taxon>Pseudonocardiales</taxon>
        <taxon>Pseudonocardiaceae</taxon>
        <taxon>Amycolatopsis</taxon>
    </lineage>
</organism>
<accession>A0ABU5RAD7</accession>
<evidence type="ECO:0000256" key="2">
    <source>
        <dbReference type="ARBA" id="ARBA00001946"/>
    </source>
</evidence>
<dbReference type="InterPro" id="IPR011005">
    <property type="entry name" value="Dihydropteroate_synth-like_sf"/>
</dbReference>
<proteinExistence type="inferred from homology"/>
<evidence type="ECO:0000256" key="1">
    <source>
        <dbReference type="ARBA" id="ARBA00000012"/>
    </source>
</evidence>
<dbReference type="PANTHER" id="PTHR20941:SF1">
    <property type="entry name" value="FOLIC ACID SYNTHESIS PROTEIN FOL1"/>
    <property type="match status" value="1"/>
</dbReference>
<keyword evidence="6 10" id="KW-0808">Transferase</keyword>
<evidence type="ECO:0000313" key="13">
    <source>
        <dbReference type="Proteomes" id="UP001304298"/>
    </source>
</evidence>
<dbReference type="RefSeq" id="WP_323330184.1">
    <property type="nucleotide sequence ID" value="NZ_JAYFSI010000005.1"/>
</dbReference>
<keyword evidence="13" id="KW-1185">Reference proteome</keyword>
<comment type="caution">
    <text evidence="12">The sequence shown here is derived from an EMBL/GenBank/DDBJ whole genome shotgun (WGS) entry which is preliminary data.</text>
</comment>
<keyword evidence="7 10" id="KW-0479">Metal-binding</keyword>
<evidence type="ECO:0000256" key="10">
    <source>
        <dbReference type="RuleBase" id="RU361205"/>
    </source>
</evidence>
<dbReference type="PROSITE" id="PS00792">
    <property type="entry name" value="DHPS_1"/>
    <property type="match status" value="1"/>
</dbReference>
<feature type="domain" description="Pterin-binding" evidence="11">
    <location>
        <begin position="3"/>
        <end position="248"/>
    </location>
</feature>
<name>A0ABU5RAD7_9PSEU</name>
<gene>
    <name evidence="12" type="primary">folP</name>
    <name evidence="12" type="ORF">VA596_23920</name>
</gene>
<evidence type="ECO:0000313" key="12">
    <source>
        <dbReference type="EMBL" id="MEA5362604.1"/>
    </source>
</evidence>
<dbReference type="Gene3D" id="3.20.20.20">
    <property type="entry name" value="Dihydropteroate synthase-like"/>
    <property type="match status" value="1"/>
</dbReference>
<evidence type="ECO:0000256" key="8">
    <source>
        <dbReference type="ARBA" id="ARBA00022842"/>
    </source>
</evidence>
<dbReference type="NCBIfam" id="TIGR01496">
    <property type="entry name" value="DHPS"/>
    <property type="match status" value="1"/>
</dbReference>
<evidence type="ECO:0000256" key="7">
    <source>
        <dbReference type="ARBA" id="ARBA00022723"/>
    </source>
</evidence>
<sequence length="267" mass="28199">MGPRIAGILNVTPDSFSDGGLYDEPGAAIRRAEQLLRDGADIIDVGGESTRPGARPVGEAEELRRVLPVVEALAGRCEVSVDTTKESVARACIKAGASILNDVSAELYTVAADLGAGWIATHKRGTPATMQDDPGYDDVLREVTGYLVDRAEKAKTAGVTRLWIDPGLGFGKRPRHDYALLRGVGELVATGFPVCVGASRKSFIGHATGQTRPERRVPGSVVAAAWSAAAGADLIRVHDVRATLDGLRVASAITGDTWHEHPAHRQP</sequence>
<comment type="cofactor">
    <cofactor evidence="2 10">
        <name>Mg(2+)</name>
        <dbReference type="ChEBI" id="CHEBI:18420"/>
    </cofactor>
</comment>
<comment type="function">
    <text evidence="10">Catalyzes the condensation of para-aminobenzoate (pABA) with 6-hydroxymethyl-7,8-dihydropterin diphosphate (DHPt-PP) to form 7,8-dihydropteroate (H2Pte), the immediate precursor of folate derivatives.</text>
</comment>
<keyword evidence="9 10" id="KW-0289">Folate biosynthesis</keyword>
<dbReference type="CDD" id="cd00739">
    <property type="entry name" value="DHPS"/>
    <property type="match status" value="1"/>
</dbReference>
<comment type="pathway">
    <text evidence="3 10">Cofactor biosynthesis; tetrahydrofolate biosynthesis; 7,8-dihydrofolate from 2-amino-4-hydroxy-6-hydroxymethyl-7,8-dihydropteridine diphosphate and 4-aminobenzoate: step 1/2.</text>
</comment>
<evidence type="ECO:0000256" key="5">
    <source>
        <dbReference type="ARBA" id="ARBA00012458"/>
    </source>
</evidence>
<evidence type="ECO:0000256" key="4">
    <source>
        <dbReference type="ARBA" id="ARBA00009503"/>
    </source>
</evidence>
<dbReference type="Pfam" id="PF00809">
    <property type="entry name" value="Pterin_bind"/>
    <property type="match status" value="1"/>
</dbReference>
<dbReference type="Proteomes" id="UP001304298">
    <property type="component" value="Unassembled WGS sequence"/>
</dbReference>
<dbReference type="InterPro" id="IPR000489">
    <property type="entry name" value="Pterin-binding_dom"/>
</dbReference>
<dbReference type="GO" id="GO:0004156">
    <property type="term" value="F:dihydropteroate synthase activity"/>
    <property type="evidence" value="ECO:0007669"/>
    <property type="project" value="UniProtKB-EC"/>
</dbReference>
<dbReference type="EC" id="2.5.1.15" evidence="5 10"/>
<evidence type="ECO:0000256" key="6">
    <source>
        <dbReference type="ARBA" id="ARBA00022679"/>
    </source>
</evidence>
<protein>
    <recommendedName>
        <fullName evidence="5 10">Dihydropteroate synthase</fullName>
        <shortName evidence="10">DHPS</shortName>
        <ecNumber evidence="5 10">2.5.1.15</ecNumber>
    </recommendedName>
    <alternativeName>
        <fullName evidence="10">Dihydropteroate pyrophosphorylase</fullName>
    </alternativeName>
</protein>
<evidence type="ECO:0000256" key="3">
    <source>
        <dbReference type="ARBA" id="ARBA00004763"/>
    </source>
</evidence>
<keyword evidence="8 10" id="KW-0460">Magnesium</keyword>
<evidence type="ECO:0000256" key="9">
    <source>
        <dbReference type="ARBA" id="ARBA00022909"/>
    </source>
</evidence>
<dbReference type="PROSITE" id="PS50972">
    <property type="entry name" value="PTERIN_BINDING"/>
    <property type="match status" value="1"/>
</dbReference>